<keyword evidence="3" id="KW-1133">Transmembrane helix</keyword>
<dbReference type="GO" id="GO:0015562">
    <property type="term" value="F:efflux transmembrane transporter activity"/>
    <property type="evidence" value="ECO:0007669"/>
    <property type="project" value="TreeGrafter"/>
</dbReference>
<dbReference type="GO" id="GO:1990281">
    <property type="term" value="C:efflux pump complex"/>
    <property type="evidence" value="ECO:0007669"/>
    <property type="project" value="TreeGrafter"/>
</dbReference>
<gene>
    <name evidence="7" type="ORF">SAMN06295955_10261</name>
</gene>
<dbReference type="Gene3D" id="1.10.287.470">
    <property type="entry name" value="Helix hairpin bin"/>
    <property type="match status" value="1"/>
</dbReference>
<dbReference type="InterPro" id="IPR006143">
    <property type="entry name" value="RND_pump_MFP"/>
</dbReference>
<dbReference type="PANTHER" id="PTHR30469">
    <property type="entry name" value="MULTIDRUG RESISTANCE PROTEIN MDTA"/>
    <property type="match status" value="1"/>
</dbReference>
<dbReference type="Gene3D" id="2.40.50.100">
    <property type="match status" value="1"/>
</dbReference>
<feature type="domain" description="Multidrug resistance protein MdtA-like C-terminal permuted SH3" evidence="6">
    <location>
        <begin position="335"/>
        <end position="388"/>
    </location>
</feature>
<dbReference type="AlphaFoldDB" id="A0A239FG30"/>
<organism evidence="7 8">
    <name type="scientific">Sphingopyxis indica</name>
    <dbReference type="NCBI Taxonomy" id="436663"/>
    <lineage>
        <taxon>Bacteria</taxon>
        <taxon>Pseudomonadati</taxon>
        <taxon>Pseudomonadota</taxon>
        <taxon>Alphaproteobacteria</taxon>
        <taxon>Sphingomonadales</taxon>
        <taxon>Sphingomonadaceae</taxon>
        <taxon>Sphingopyxis</taxon>
    </lineage>
</organism>
<feature type="coiled-coil region" evidence="2">
    <location>
        <begin position="156"/>
        <end position="214"/>
    </location>
</feature>
<accession>A0A239FG30</accession>
<feature type="domain" description="CusB-like beta-barrel" evidence="5">
    <location>
        <begin position="259"/>
        <end position="327"/>
    </location>
</feature>
<evidence type="ECO:0000259" key="6">
    <source>
        <dbReference type="Pfam" id="PF25967"/>
    </source>
</evidence>
<dbReference type="Proteomes" id="UP000198339">
    <property type="component" value="Unassembled WGS sequence"/>
</dbReference>
<dbReference type="NCBIfam" id="TIGR01730">
    <property type="entry name" value="RND_mfp"/>
    <property type="match status" value="1"/>
</dbReference>
<dbReference type="Gene3D" id="2.40.30.170">
    <property type="match status" value="1"/>
</dbReference>
<dbReference type="InterPro" id="IPR058792">
    <property type="entry name" value="Beta-barrel_RND_2"/>
</dbReference>
<evidence type="ECO:0000313" key="8">
    <source>
        <dbReference type="Proteomes" id="UP000198339"/>
    </source>
</evidence>
<evidence type="ECO:0000256" key="2">
    <source>
        <dbReference type="SAM" id="Coils"/>
    </source>
</evidence>
<evidence type="ECO:0000256" key="3">
    <source>
        <dbReference type="SAM" id="Phobius"/>
    </source>
</evidence>
<dbReference type="Pfam" id="PF25881">
    <property type="entry name" value="HH_YBHG"/>
    <property type="match status" value="1"/>
</dbReference>
<dbReference type="EMBL" id="FZPA01000002">
    <property type="protein sequence ID" value="SNS55757.1"/>
    <property type="molecule type" value="Genomic_DNA"/>
</dbReference>
<reference evidence="7 8" key="1">
    <citation type="submission" date="2017-06" db="EMBL/GenBank/DDBJ databases">
        <authorList>
            <person name="Kim H.J."/>
            <person name="Triplett B.A."/>
        </authorList>
    </citation>
    <scope>NUCLEOTIDE SEQUENCE [LARGE SCALE GENOMIC DNA]</scope>
    <source>
        <strain evidence="7 8">DS15</strain>
    </source>
</reference>
<dbReference type="PANTHER" id="PTHR30469:SF38">
    <property type="entry name" value="HLYD FAMILY SECRETION PROTEIN"/>
    <property type="match status" value="1"/>
</dbReference>
<keyword evidence="8" id="KW-1185">Reference proteome</keyword>
<proteinExistence type="inferred from homology"/>
<protein>
    <submittedName>
        <fullName evidence="7">RND family efflux transporter, MFP subunit</fullName>
    </submittedName>
</protein>
<keyword evidence="3" id="KW-0472">Membrane</keyword>
<comment type="similarity">
    <text evidence="1">Belongs to the membrane fusion protein (MFP) (TC 8.A.1) family.</text>
</comment>
<feature type="domain" description="YbhG-like alpha-helical hairpin" evidence="4">
    <location>
        <begin position="145"/>
        <end position="220"/>
    </location>
</feature>
<dbReference type="Pfam" id="PF25967">
    <property type="entry name" value="RND-MFP_C"/>
    <property type="match status" value="1"/>
</dbReference>
<sequence length="409" mass="42475">MNYERKVDSMDSVAGSTQGFYEEAESYEAADNRRKRMRLIIGLVLVALILAAAWYAFSAAKGGDAATAGGAAGEEDGATVPTITVMIPGQQSVQAAIAANGTIAARREMPVGVAGEGGQVVRVLVEPGQWVGAGQPLAVIDRSVQSQQAASLAASIRVAQADAELAQSELDRAQALVARGFVSKADIDRKRATRDAAQARVRVAQAQYQEAVARNGRLNIVAPAAGLVLTRQVEPGQVVGAGSGVLFRMAKGGEMEMLAQLADADLQRISVGTRAIVTPVGTNLEIAGQVWQVSPVINPDTRQGTVRIAVPYSKALRPGGFADARLIAGADEAPLLPESAVQSGPQGNYVLIVGKDDKIEQKPVKVGTVTDDGVSIASGLTGQERVVVLAGAFLNPGDKVKPVVQKASK</sequence>
<dbReference type="InterPro" id="IPR059052">
    <property type="entry name" value="HH_YbhG-like"/>
</dbReference>
<dbReference type="SUPFAM" id="SSF111369">
    <property type="entry name" value="HlyD-like secretion proteins"/>
    <property type="match status" value="1"/>
</dbReference>
<dbReference type="RefSeq" id="WP_089214864.1">
    <property type="nucleotide sequence ID" value="NZ_CP076394.1"/>
</dbReference>
<dbReference type="OrthoDB" id="7422354at2"/>
<dbReference type="Pfam" id="PF25954">
    <property type="entry name" value="Beta-barrel_RND_2"/>
    <property type="match status" value="1"/>
</dbReference>
<evidence type="ECO:0000259" key="4">
    <source>
        <dbReference type="Pfam" id="PF25881"/>
    </source>
</evidence>
<dbReference type="Gene3D" id="2.40.420.20">
    <property type="match status" value="1"/>
</dbReference>
<keyword evidence="3" id="KW-0812">Transmembrane</keyword>
<keyword evidence="2" id="KW-0175">Coiled coil</keyword>
<evidence type="ECO:0000313" key="7">
    <source>
        <dbReference type="EMBL" id="SNS55757.1"/>
    </source>
</evidence>
<dbReference type="InterPro" id="IPR058627">
    <property type="entry name" value="MdtA-like_C"/>
</dbReference>
<evidence type="ECO:0000259" key="5">
    <source>
        <dbReference type="Pfam" id="PF25954"/>
    </source>
</evidence>
<feature type="transmembrane region" description="Helical" evidence="3">
    <location>
        <begin position="39"/>
        <end position="57"/>
    </location>
</feature>
<name>A0A239FG30_9SPHN</name>
<evidence type="ECO:0000256" key="1">
    <source>
        <dbReference type="ARBA" id="ARBA00009477"/>
    </source>
</evidence>